<dbReference type="Pfam" id="PF00173">
    <property type="entry name" value="Cyt-b5"/>
    <property type="match status" value="1"/>
</dbReference>
<accession>A0AAD7Z220</accession>
<dbReference type="SUPFAM" id="SSF55856">
    <property type="entry name" value="Cytochrome b5-like heme/steroid binding domain"/>
    <property type="match status" value="1"/>
</dbReference>
<keyword evidence="12" id="KW-1185">Reference proteome</keyword>
<evidence type="ECO:0000256" key="3">
    <source>
        <dbReference type="ARBA" id="ARBA00022692"/>
    </source>
</evidence>
<gene>
    <name evidence="11" type="ORF">PYW07_006801</name>
</gene>
<evidence type="ECO:0000256" key="7">
    <source>
        <dbReference type="ARBA" id="ARBA00038168"/>
    </source>
</evidence>
<sequence>MACAGVQQTGRSLAIRVYMRRGGGAGTLRSSFEEVIWWRIIRMTSPEDLGSVWVFTGMPDGRLPSAHRPRARDPRTRDLRARGSLSRESNRELRRVSMRDDSGRNDSGYQARGGGGGGSDRGGRGGARSRARRAYAVYRSAPTRPRADMTVRQFTRDEVAQKNSKTETVFIIDNVVYDVTKFLDEHPGGHEVLVNVAGKDASEDFDDVGHSLDAKELMQKYVVGEVVEAERVSVKKRTMSWEDSKADAEPGFTSSWKFPVLLGIVVTLLYTYLFG</sequence>
<dbReference type="PANTHER" id="PTHR19359">
    <property type="entry name" value="CYTOCHROME B5"/>
    <property type="match status" value="1"/>
</dbReference>
<dbReference type="PROSITE" id="PS00191">
    <property type="entry name" value="CYTOCHROME_B5_1"/>
    <property type="match status" value="1"/>
</dbReference>
<feature type="domain" description="Cytochrome b5 heme-binding" evidence="10">
    <location>
        <begin position="151"/>
        <end position="227"/>
    </location>
</feature>
<dbReference type="SMART" id="SM01117">
    <property type="entry name" value="Cyt-b5"/>
    <property type="match status" value="1"/>
</dbReference>
<dbReference type="EMBL" id="JARGEI010000002">
    <property type="protein sequence ID" value="KAJ8735181.1"/>
    <property type="molecule type" value="Genomic_DNA"/>
</dbReference>
<dbReference type="PROSITE" id="PS50255">
    <property type="entry name" value="CYTOCHROME_B5_2"/>
    <property type="match status" value="1"/>
</dbReference>
<dbReference type="FunFam" id="3.10.120.10:FF:000002">
    <property type="entry name" value="Cytochrome b5 type B"/>
    <property type="match status" value="1"/>
</dbReference>
<evidence type="ECO:0000259" key="10">
    <source>
        <dbReference type="PROSITE" id="PS50255"/>
    </source>
</evidence>
<keyword evidence="6" id="KW-0472">Membrane</keyword>
<feature type="compositionally biased region" description="Basic and acidic residues" evidence="9">
    <location>
        <begin position="88"/>
        <end position="104"/>
    </location>
</feature>
<evidence type="ECO:0000256" key="1">
    <source>
        <dbReference type="ARBA" id="ARBA00004370"/>
    </source>
</evidence>
<protein>
    <recommendedName>
        <fullName evidence="10">Cytochrome b5 heme-binding domain-containing protein</fullName>
    </recommendedName>
</protein>
<dbReference type="InterPro" id="IPR018506">
    <property type="entry name" value="Cyt_B5_heme-BS"/>
</dbReference>
<evidence type="ECO:0000313" key="11">
    <source>
        <dbReference type="EMBL" id="KAJ8735181.1"/>
    </source>
</evidence>
<dbReference type="GO" id="GO:0046872">
    <property type="term" value="F:metal ion binding"/>
    <property type="evidence" value="ECO:0007669"/>
    <property type="project" value="UniProtKB-UniRule"/>
</dbReference>
<dbReference type="InterPro" id="IPR036400">
    <property type="entry name" value="Cyt_B5-like_heme/steroid_sf"/>
</dbReference>
<feature type="region of interest" description="Disordered" evidence="9">
    <location>
        <begin position="60"/>
        <end position="132"/>
    </location>
</feature>
<dbReference type="InterPro" id="IPR050668">
    <property type="entry name" value="Cytochrome_b5"/>
</dbReference>
<proteinExistence type="inferred from homology"/>
<dbReference type="GO" id="GO:0020037">
    <property type="term" value="F:heme binding"/>
    <property type="evidence" value="ECO:0007669"/>
    <property type="project" value="UniProtKB-UniRule"/>
</dbReference>
<dbReference type="Gene3D" id="3.10.120.10">
    <property type="entry name" value="Cytochrome b5-like heme/steroid binding domain"/>
    <property type="match status" value="1"/>
</dbReference>
<keyword evidence="2 8" id="KW-0349">Heme</keyword>
<evidence type="ECO:0000256" key="8">
    <source>
        <dbReference type="RuleBase" id="RU362121"/>
    </source>
</evidence>
<comment type="similarity">
    <text evidence="7 8">Belongs to the cytochrome b5 family.</text>
</comment>
<evidence type="ECO:0000313" key="12">
    <source>
        <dbReference type="Proteomes" id="UP001231518"/>
    </source>
</evidence>
<dbReference type="PANTHER" id="PTHR19359:SF14">
    <property type="entry name" value="CYTOCHROME B5 A"/>
    <property type="match status" value="1"/>
</dbReference>
<evidence type="ECO:0000256" key="4">
    <source>
        <dbReference type="ARBA" id="ARBA00022723"/>
    </source>
</evidence>
<dbReference type="PRINTS" id="PR00363">
    <property type="entry name" value="CYTOCHROMEB5"/>
</dbReference>
<comment type="subcellular location">
    <subcellularLocation>
        <location evidence="1">Membrane</location>
    </subcellularLocation>
</comment>
<evidence type="ECO:0000256" key="5">
    <source>
        <dbReference type="ARBA" id="ARBA00023004"/>
    </source>
</evidence>
<feature type="compositionally biased region" description="Gly residues" evidence="9">
    <location>
        <begin position="111"/>
        <end position="126"/>
    </location>
</feature>
<keyword evidence="5 8" id="KW-0408">Iron</keyword>
<evidence type="ECO:0000256" key="2">
    <source>
        <dbReference type="ARBA" id="ARBA00022617"/>
    </source>
</evidence>
<reference evidence="11" key="1">
    <citation type="submission" date="2023-03" db="EMBL/GenBank/DDBJ databases">
        <title>Chromosome-level genomes of two armyworms, Mythimna separata and Mythimna loreyi, provide insights into the biosynthesis and reception of sex pheromones.</title>
        <authorList>
            <person name="Zhao H."/>
        </authorList>
    </citation>
    <scope>NUCLEOTIDE SEQUENCE</scope>
    <source>
        <strain evidence="11">BeijingLab</strain>
        <tissue evidence="11">Pupa</tissue>
    </source>
</reference>
<evidence type="ECO:0000256" key="6">
    <source>
        <dbReference type="ARBA" id="ARBA00023136"/>
    </source>
</evidence>
<comment type="caution">
    <text evidence="11">The sequence shown here is derived from an EMBL/GenBank/DDBJ whole genome shotgun (WGS) entry which is preliminary data.</text>
</comment>
<name>A0AAD7Z220_MYTSE</name>
<evidence type="ECO:0000256" key="9">
    <source>
        <dbReference type="SAM" id="MobiDB-lite"/>
    </source>
</evidence>
<keyword evidence="4 8" id="KW-0479">Metal-binding</keyword>
<feature type="compositionally biased region" description="Basic and acidic residues" evidence="9">
    <location>
        <begin position="71"/>
        <end position="81"/>
    </location>
</feature>
<organism evidence="11 12">
    <name type="scientific">Mythimna separata</name>
    <name type="common">Oriental armyworm</name>
    <name type="synonym">Pseudaletia separata</name>
    <dbReference type="NCBI Taxonomy" id="271217"/>
    <lineage>
        <taxon>Eukaryota</taxon>
        <taxon>Metazoa</taxon>
        <taxon>Ecdysozoa</taxon>
        <taxon>Arthropoda</taxon>
        <taxon>Hexapoda</taxon>
        <taxon>Insecta</taxon>
        <taxon>Pterygota</taxon>
        <taxon>Neoptera</taxon>
        <taxon>Endopterygota</taxon>
        <taxon>Lepidoptera</taxon>
        <taxon>Glossata</taxon>
        <taxon>Ditrysia</taxon>
        <taxon>Noctuoidea</taxon>
        <taxon>Noctuidae</taxon>
        <taxon>Noctuinae</taxon>
        <taxon>Hadenini</taxon>
        <taxon>Mythimna</taxon>
    </lineage>
</organism>
<dbReference type="Proteomes" id="UP001231518">
    <property type="component" value="Chromosome 2"/>
</dbReference>
<keyword evidence="3" id="KW-0812">Transmembrane</keyword>
<dbReference type="InterPro" id="IPR001199">
    <property type="entry name" value="Cyt_B5-like_heme/steroid-bd"/>
</dbReference>
<dbReference type="AlphaFoldDB" id="A0AAD7Z220"/>
<dbReference type="GO" id="GO:0016020">
    <property type="term" value="C:membrane"/>
    <property type="evidence" value="ECO:0007669"/>
    <property type="project" value="UniProtKB-SubCell"/>
</dbReference>